<evidence type="ECO:0000256" key="1">
    <source>
        <dbReference type="ARBA" id="ARBA00006545"/>
    </source>
</evidence>
<dbReference type="OMA" id="VHERRSY"/>
<dbReference type="EMBL" id="NKQK01000024">
    <property type="protein sequence ID" value="PSR93505.1"/>
    <property type="molecule type" value="Genomic_DNA"/>
</dbReference>
<dbReference type="PROSITE" id="PS50003">
    <property type="entry name" value="PH_DOMAIN"/>
    <property type="match status" value="1"/>
</dbReference>
<reference evidence="6 7" key="1">
    <citation type="submission" date="2017-07" db="EMBL/GenBank/DDBJ databases">
        <title>An improved, manually edited Actinidia chinensis var. chinensis (kiwifruit) genome highlights the challenges associated with draft genomes and gene prediction in plants.</title>
        <authorList>
            <person name="Pilkington S."/>
            <person name="Crowhurst R."/>
            <person name="Hilario E."/>
            <person name="Nardozza S."/>
            <person name="Fraser L."/>
            <person name="Peng Y."/>
            <person name="Gunaseelan K."/>
            <person name="Simpson R."/>
            <person name="Tahir J."/>
            <person name="Deroles S."/>
            <person name="Templeton K."/>
            <person name="Luo Z."/>
            <person name="Davy M."/>
            <person name="Cheng C."/>
            <person name="Mcneilage M."/>
            <person name="Scaglione D."/>
            <person name="Liu Y."/>
            <person name="Zhang Q."/>
            <person name="Datson P."/>
            <person name="De Silva N."/>
            <person name="Gardiner S."/>
            <person name="Bassett H."/>
            <person name="Chagne D."/>
            <person name="Mccallum J."/>
            <person name="Dzierzon H."/>
            <person name="Deng C."/>
            <person name="Wang Y.-Y."/>
            <person name="Barron N."/>
            <person name="Manako K."/>
            <person name="Bowen J."/>
            <person name="Foster T."/>
            <person name="Erridge Z."/>
            <person name="Tiffin H."/>
            <person name="Waite C."/>
            <person name="Davies K."/>
            <person name="Grierson E."/>
            <person name="Laing W."/>
            <person name="Kirk R."/>
            <person name="Chen X."/>
            <person name="Wood M."/>
            <person name="Montefiori M."/>
            <person name="Brummell D."/>
            <person name="Schwinn K."/>
            <person name="Catanach A."/>
            <person name="Fullerton C."/>
            <person name="Li D."/>
            <person name="Meiyalaghan S."/>
            <person name="Nieuwenhuizen N."/>
            <person name="Read N."/>
            <person name="Prakash R."/>
            <person name="Hunter D."/>
            <person name="Zhang H."/>
            <person name="Mckenzie M."/>
            <person name="Knabel M."/>
            <person name="Harris A."/>
            <person name="Allan A."/>
            <person name="Chen A."/>
            <person name="Janssen B."/>
            <person name="Plunkett B."/>
            <person name="Dwamena C."/>
            <person name="Voogd C."/>
            <person name="Leif D."/>
            <person name="Lafferty D."/>
            <person name="Souleyre E."/>
            <person name="Varkonyi-Gasic E."/>
            <person name="Gambi F."/>
            <person name="Hanley J."/>
            <person name="Yao J.-L."/>
            <person name="Cheung J."/>
            <person name="David K."/>
            <person name="Warren B."/>
            <person name="Marsh K."/>
            <person name="Snowden K."/>
            <person name="Lin-Wang K."/>
            <person name="Brian L."/>
            <person name="Martinez-Sanchez M."/>
            <person name="Wang M."/>
            <person name="Ileperuma N."/>
            <person name="Macnee N."/>
            <person name="Campin R."/>
            <person name="Mcatee P."/>
            <person name="Drummond R."/>
            <person name="Espley R."/>
            <person name="Ireland H."/>
            <person name="Wu R."/>
            <person name="Atkinson R."/>
            <person name="Karunairetnam S."/>
            <person name="Bulley S."/>
            <person name="Chunkath S."/>
            <person name="Hanley Z."/>
            <person name="Storey R."/>
            <person name="Thrimawithana A."/>
            <person name="Thomson S."/>
            <person name="David C."/>
            <person name="Testolin R."/>
        </authorList>
    </citation>
    <scope>NUCLEOTIDE SEQUENCE [LARGE SCALE GENOMIC DNA]</scope>
    <source>
        <strain evidence="7">cv. Red5</strain>
        <tissue evidence="6">Young leaf</tissue>
    </source>
</reference>
<protein>
    <submittedName>
        <fullName evidence="6">Vacuolar protein sorting-associated protein like</fullName>
    </submittedName>
</protein>
<gene>
    <name evidence="6" type="ORF">CEY00_Acc28119</name>
</gene>
<evidence type="ECO:0000256" key="3">
    <source>
        <dbReference type="ARBA" id="ARBA00023055"/>
    </source>
</evidence>
<dbReference type="GO" id="GO:0006869">
    <property type="term" value="P:lipid transport"/>
    <property type="evidence" value="ECO:0007669"/>
    <property type="project" value="UniProtKB-KW"/>
</dbReference>
<keyword evidence="2" id="KW-0813">Transport</keyword>
<proteinExistence type="inferred from homology"/>
<dbReference type="PANTHER" id="PTHR16166">
    <property type="entry name" value="VACUOLAR PROTEIN SORTING-ASSOCIATED PROTEIN VPS13"/>
    <property type="match status" value="1"/>
</dbReference>
<dbReference type="GO" id="GO:0006623">
    <property type="term" value="P:protein targeting to vacuole"/>
    <property type="evidence" value="ECO:0007669"/>
    <property type="project" value="TreeGrafter"/>
</dbReference>
<comment type="similarity">
    <text evidence="1">Belongs to the VPS13 family.</text>
</comment>
<accession>A0A2R6PME2</accession>
<dbReference type="InterPro" id="IPR026854">
    <property type="entry name" value="VPS13_N"/>
</dbReference>
<dbReference type="Proteomes" id="UP000241394">
    <property type="component" value="Chromosome LG24"/>
</dbReference>
<dbReference type="InterPro" id="IPR009543">
    <property type="entry name" value="VPS13_VAB"/>
</dbReference>
<keyword evidence="3" id="KW-0445">Lipid transport</keyword>
<evidence type="ECO:0000313" key="6">
    <source>
        <dbReference type="EMBL" id="PSR93505.1"/>
    </source>
</evidence>
<dbReference type="SUPFAM" id="SSF49562">
    <property type="entry name" value="C2 domain (Calcium/lipid-binding domain, CaLB)"/>
    <property type="match status" value="1"/>
</dbReference>
<organism evidence="6 7">
    <name type="scientific">Actinidia chinensis var. chinensis</name>
    <name type="common">Chinese soft-hair kiwi</name>
    <dbReference type="NCBI Taxonomy" id="1590841"/>
    <lineage>
        <taxon>Eukaryota</taxon>
        <taxon>Viridiplantae</taxon>
        <taxon>Streptophyta</taxon>
        <taxon>Embryophyta</taxon>
        <taxon>Tracheophyta</taxon>
        <taxon>Spermatophyta</taxon>
        <taxon>Magnoliopsida</taxon>
        <taxon>eudicotyledons</taxon>
        <taxon>Gunneridae</taxon>
        <taxon>Pentapetalae</taxon>
        <taxon>asterids</taxon>
        <taxon>Ericales</taxon>
        <taxon>Actinidiaceae</taxon>
        <taxon>Actinidia</taxon>
    </lineage>
</organism>
<dbReference type="GO" id="GO:0045053">
    <property type="term" value="P:protein retention in Golgi apparatus"/>
    <property type="evidence" value="ECO:0007669"/>
    <property type="project" value="TreeGrafter"/>
</dbReference>
<dbReference type="InterPro" id="IPR009291">
    <property type="entry name" value="Vps62"/>
</dbReference>
<evidence type="ECO:0000256" key="2">
    <source>
        <dbReference type="ARBA" id="ARBA00022448"/>
    </source>
</evidence>
<dbReference type="Pfam" id="PF12624">
    <property type="entry name" value="VPS13_N"/>
    <property type="match status" value="1"/>
</dbReference>
<feature type="compositionally biased region" description="Basic and acidic residues" evidence="4">
    <location>
        <begin position="4334"/>
        <end position="4344"/>
    </location>
</feature>
<feature type="region of interest" description="Disordered" evidence="4">
    <location>
        <begin position="4334"/>
        <end position="4354"/>
    </location>
</feature>
<dbReference type="PANTHER" id="PTHR16166:SF137">
    <property type="entry name" value="PLECKSTRIN HOMOLOGY (PH) DOMAIN-CONTAINING PROTEIN"/>
    <property type="match status" value="1"/>
</dbReference>
<dbReference type="Pfam" id="PF25036">
    <property type="entry name" value="VPS13_VAB"/>
    <property type="match status" value="1"/>
</dbReference>
<dbReference type="Pfam" id="PF25037">
    <property type="entry name" value="VPS13_C"/>
    <property type="match status" value="1"/>
</dbReference>
<dbReference type="Pfam" id="PF06101">
    <property type="entry name" value="Vps62"/>
    <property type="match status" value="2"/>
</dbReference>
<dbReference type="InParanoid" id="A0A2R6PME2"/>
<evidence type="ECO:0000256" key="4">
    <source>
        <dbReference type="SAM" id="MobiDB-lite"/>
    </source>
</evidence>
<dbReference type="InterPro" id="IPR026847">
    <property type="entry name" value="VPS13"/>
</dbReference>
<dbReference type="STRING" id="1590841.A0A2R6PME2"/>
<evidence type="ECO:0000313" key="7">
    <source>
        <dbReference type="Proteomes" id="UP000241394"/>
    </source>
</evidence>
<sequence length="4354" mass="489258">MLEDQVAYLLQRYLGNYVRGLNKETLKISVWKGDVELTNMQLKPEALNALKLPVKVKAGFLGSVKLKVPWSRLGQDPVLVSLDRIFLLAEPATQVQGCSEDTIQEVKKSRIRDMEMKLLESRQVLTSEMNKSWLGSLIDTIIGNLKLSISNIHIRYEDLESNPGHPFASGVTLERLSAVTVDDNGKETFVTGGALECIQKSIELEGLAVYLDSDSCPWHVDIPWEDLSPMEWSQVFKFGTADGKPADSLIRSHTYVLQPLTGNAKYLKLRPNDSANSSQPRQKAAVNLDDVTLCLSKNGYRNLLKLADNFAGFNRRLKYAHFRPSVSVKSDPRSWWKYAYKAVSDELKKASGKLSWEQVLKYAMLRKRYISLYASLLKSNPSRPVVDDNKEIEELDRELDIELILQWRMLAHKFVEQSIESDLYMRRQKSKKSWWSFGWSSQSDKDESDPGDFQEEDWEQLNRIIGFKEGDDGQYLTTHDRKDVLHTSLEVHMRHNASKLTDDKECLAELSCDNLDCFVKLYPEAKVFDMKLGSYQLSSPNGLLAESATAYDSLVGVFCYKPFDAKLDWSMVAKASPCYVTYLKDSLDQIISFFESNTVVSQAVALETAAAVQMTIDGVKRTAQEQVNRALKDQSRFLLDLDIAAPKITIPTDFSPDNIHSTKLLLDLGNLIIRSQDDSEWSSPDEMNLYLQFDLILSDVSAFLVDGDYCWSRTSRNGYVGSNQFNVVSFLPVIDKCGVILKLQQIRSENASYPSTRLAMRLPSLGFHFSPARYHRLMQVAKIFEQDDSENSDLMHPWNQADFEGWLSVLSWKGMGNREAVWQRRYLCLVGPFLYVLEGPGAKSYKQYLSPRGKQLYQVPPEVVGNVEHVLAICDPLRSINKVVEDVNALILRCDSVDSWKTWQNRLQAAIYRASVSAPVTSLSESSSDAEESGAEVIETHAAQNMSNMEKIFISGVLDELKICFNYNLKHDQSFMKVLLAEEGRLFEFRAIGGQVELSVRGNDKFIGTVLKSLEVEDLVCRKGTSQPCYLARSFIRSEDATSGNSGFYDNENQSYDNSDSEQCEEDDKFYEASENLNDAVDSPMRNISAYLNSQSSLLSDKSYLKPPSFNRISGLLPNDSLQDRVDTVESPDTLDSFVKAQIVIYDQNSVLYHNIDKQVTVTLATLSFFCRRPTILAIMEFVNAINLDDESCESFSDNSSLAIVQHDLSRDEVVDNRPSTAVEEPTVKGLLGTGKSRIIFYLKLNMARAQIFLMNDNGSKLATLLQDNLLTDIKVFPSSFSIKAALGNLKISDDSLQSDHMYFWVCDMRNRGGSSFVELFFSSFNADDEDYEGYDFSLFGQLSEVRIVYLNRFIQEVVSYFMGLVPNNSKDVVKIKDQVTNSEKWFTTSEFEGSPAVKLDLSLKKPIILMPRRTDSLDYLQLDVVHITVQNTFQWLYGSKRDMNAVHVEILSVQVEDINLNVGTGTEIGESIIQDVKGVTVIIRRSLRDLLHQIPSTEVSIRIEKLKAALSNREYQIITECALSNVSETPNIVPPPNYDSGKSPIDTGEPFSHQDSGAVDSEAENRVTWIAMKVSVDINLVELCLHYGIARDASLATVQISGAWILYKSNTLGEGFLSASLKGFSVIDDREGTEQALRLAVGKPENVGYSPSQYATDDEDSHMAWADVLDSGDTKFVPTMLILDAKFGQNSTFVSLCIQRPQLLVALDFLLAVVEFFVPSVRSMLSNEEDENCSHIVDAVILDQPTYSQPSAEFSLSPQRPLVVDDERFDRFIYDGRGGTLYLYDRRGAILSSPSTDAIIYVGNGKRLQFKNVIIKDGRYLDSCIVLGTNSSYSASEYDQVYFEGGDESHSPDSNEQNTDNIASQNTPVPSSTELTVELQAIGPELTFYNTSKAVGESLVLSNKLLHAQLDAFCRLVLKGDTIEMDANALGVTMESNGIRILEPFDTSMKFSNASGKSNISFSVSDIFMNFSFSILRLFLAVEDDILSFLRMTSKKMTVICSEFDKVGTIESPNGDRVFAFWRPQAPPGFAVLGDYVTPLNKPPSKGVVAVNTSLTRVKRPVSFNLVWPSTTNGDISEFQAENHNTCSIWFPEAPKGYVALGCVVSSGRTPPPLSSAFCISASLVSPCSLRDCITISSNTNCSSSVAFWRVDNSFRTFLPAVPSTLSLVGRAYELRHILFGFPETSLASKSSYDETFPSDHAQALQSERPSTVNSGRRFEAVATFRLIWWNQGSNSRKKLSIWCPIVPPGMVYFGDIAVLGYEPPNTCIVFHDSGGDELFKSPIDFQLVGQIRKQRHVESISFWLPQAPPGFVSLGCVACKGTPKQSDFSSLRCLRSDMVTGDQFLEESIWDTSDIRFTKEPFSIWIVGNELGTFIVRSGFKKPPRRLALKLADPDVPRGSDDTAIDAQIGTFSAALFDDYGGLMVPLFNISLSGIGFSLHGRPAYLSSTICFSLAARSYNDKYEAWEPLVEPVDGFLRYQYDHNAPGAASQLRLTCTRDLNLNVTVSNANMIFQAYASWNNLSQVDESNSEREAVSPTYRGKPFLDVHHRRNYYIIPQNKLGQDIFIRATEVRGLPNIIKMPSGDMKRLKVPVWKNMLESHMRGNRCKKLRTMVTVIIAGAEFQQVEKLSSHLYTVAVRLSPDQNLPGGSLLNQQSARTCGTSSDHIVSSDLELVNWNEIFFFRVESPECYILELIVTDMGTGDPVGYFSANLKQIAKTYDHFGEFTWINLTPAESMKKTQKSSGRIRCSVLLPPRFEVEDNKPSRTGGRKSGFIQISPTREGPWTTVRLNYAAPAACWRLGNDVVASEVSIKDGNRYVTIRSLGSVRNNTDFTLDLCLQLRASDGDMRPLEDATESEEIQTDVNRFEKDEFFETEKYNPTIGWVNVNVKSDIDHSDDIHSHQGTFGLELPSGWQWVDDWHIDNTSVNTTDGWIYAPDLENLKWPESYDPIKYVNYARQRKWMRNRKLIPGEAKQQIFVGQLKPGETVPLPLLALTHSLLYVLKLRPLDSDSPIEYSWSSVMAWPGRLEHTDKPKENSEIFVSALTESEELLYCGEMSGTSSNSSHGLWFYLSIQATEIAKDIHSDPIQDWNLVVKSPLSISNYLPLAAEYSVLQMQDSGHFLVCSRGVFCPGKTVKVYSADIRKPLYFSLLPQRGWLPIHEVVLISHPSKNPSKTISLRSSISGRVVQIILEQNLNKPGELLAKIIRVYSPYWVSIARCPPLTLRFLDKTGGKQKRKMALPFQSNENNEAILEEITEQEIYEGHTIASALNFKLLSLSVSITQSGGERFGPAKDLSPLGDMDGSLDVCAYDANGNCMRLFITSKPCPYQSVPTKVISVRPFITFTNRIGQDMHMKLSSEDYPKILRAFDSRICFVYREASGPNKLQVRLENTEWSFPFQIMKEDTIYLVLRKHDGARRILRTEIRGYEEGSRFIAVFRLGSASGPIRLENRTNNKTVSIRQSGFGDDAWVQLEPLSTTNFSWEDPYGQRLIDAKIHSGSSTVVCNLELDKTGSCSIDIEGLSLSFHVVEMGDIKIARFTDDRMSRSSSNEVGRLLTSVGNWGISHMQNKAQENADPLELIIELGVVGVSVVDHRPKELSYLYLERVFISYSTGYDSGTASRFKLILGYLHLDNQLPLTPMPVLLAPEQVTDMHHPVFKMTITIRNKNPDSIQVYPYVYIRVTENCWRLNIHEPIIWAFVDFYNNLQLDRLPPSSSVSQVDPEIRIDLIDVSEVRLKISLETEPAQRPHGVLGVWSPLLSAVGNAFKIQVHLRRVMHRDRFMRKSSVVPAIVNRIWRDLIHNPLHLFFSIDVLGMTSSTLASLSKGFAELSTDGQFLQLRSKQVRSRRITGIGDGIIQGTEALAQGVAFGVSGVVTKPMESARQNGLLGFAHGLGRAVLGMIVQPVSGALDFFSLTVDGIGASCSRCFEVLNNKTTFKRIRNPRAIHSDNILREYCEREAVGQMILYLAEASRHFGCTEIFKEPSKFAWSDYYEDHFIVPYQRIVLVTNKRVMLLQCLSPDKMDEKSCKIMWDVSWEELMTVELAKAGCAVPSLVILHLKNFRRSEVFVRVIKCGVGDESEGQEPQAVKICSTVRKMWKAYQSHMKSLTLKVPSSQRYVCFAWSEADKRDPRSLNKVMVKSRKLSSSSSSSDNRRFVTHSINFVKIWSSEQESKGRCSLCRKQVVEDGQICSIWRQVCPDGYVSVGDIARVGIHPPNVAAVYHNVNNLFALPVGYDLVWRNCLDDYITPVSIWHPRAPEGFVSPGCVAVPSYTEPEPDCVYCVAESIAEETVFEEQKIWSAPDSYPWACHIYQVKSDALHFVALRQPREDSDWRPMRVRDDPQPAIEPSEAS</sequence>
<dbReference type="InterPro" id="IPR056748">
    <property type="entry name" value="VPS13-like_C"/>
</dbReference>
<dbReference type="InterPro" id="IPR035892">
    <property type="entry name" value="C2_domain_sf"/>
</dbReference>
<dbReference type="InterPro" id="IPR001849">
    <property type="entry name" value="PH_domain"/>
</dbReference>
<dbReference type="FunCoup" id="A0A2R6PME2">
    <property type="interactions" value="3239"/>
</dbReference>
<evidence type="ECO:0000259" key="5">
    <source>
        <dbReference type="PROSITE" id="PS50003"/>
    </source>
</evidence>
<dbReference type="Gramene" id="PSR93505">
    <property type="protein sequence ID" value="PSR93505"/>
    <property type="gene ID" value="CEY00_Acc28119"/>
</dbReference>
<feature type="compositionally biased region" description="Polar residues" evidence="4">
    <location>
        <begin position="1855"/>
        <end position="1871"/>
    </location>
</feature>
<keyword evidence="7" id="KW-1185">Reference proteome</keyword>
<feature type="region of interest" description="Disordered" evidence="4">
    <location>
        <begin position="1845"/>
        <end position="1871"/>
    </location>
</feature>
<dbReference type="SUPFAM" id="SSF50729">
    <property type="entry name" value="PH domain-like"/>
    <property type="match status" value="1"/>
</dbReference>
<reference evidence="7" key="2">
    <citation type="journal article" date="2018" name="BMC Genomics">
        <title>A manually annotated Actinidia chinensis var. chinensis (kiwifruit) genome highlights the challenges associated with draft genomes and gene prediction in plants.</title>
        <authorList>
            <person name="Pilkington S.M."/>
            <person name="Crowhurst R."/>
            <person name="Hilario E."/>
            <person name="Nardozza S."/>
            <person name="Fraser L."/>
            <person name="Peng Y."/>
            <person name="Gunaseelan K."/>
            <person name="Simpson R."/>
            <person name="Tahir J."/>
            <person name="Deroles S.C."/>
            <person name="Templeton K."/>
            <person name="Luo Z."/>
            <person name="Davy M."/>
            <person name="Cheng C."/>
            <person name="McNeilage M."/>
            <person name="Scaglione D."/>
            <person name="Liu Y."/>
            <person name="Zhang Q."/>
            <person name="Datson P."/>
            <person name="De Silva N."/>
            <person name="Gardiner S.E."/>
            <person name="Bassett H."/>
            <person name="Chagne D."/>
            <person name="McCallum J."/>
            <person name="Dzierzon H."/>
            <person name="Deng C."/>
            <person name="Wang Y.Y."/>
            <person name="Barron L."/>
            <person name="Manako K."/>
            <person name="Bowen J."/>
            <person name="Foster T.M."/>
            <person name="Erridge Z.A."/>
            <person name="Tiffin H."/>
            <person name="Waite C.N."/>
            <person name="Davies K.M."/>
            <person name="Grierson E.P."/>
            <person name="Laing W.A."/>
            <person name="Kirk R."/>
            <person name="Chen X."/>
            <person name="Wood M."/>
            <person name="Montefiori M."/>
            <person name="Brummell D.A."/>
            <person name="Schwinn K.E."/>
            <person name="Catanach A."/>
            <person name="Fullerton C."/>
            <person name="Li D."/>
            <person name="Meiyalaghan S."/>
            <person name="Nieuwenhuizen N."/>
            <person name="Read N."/>
            <person name="Prakash R."/>
            <person name="Hunter D."/>
            <person name="Zhang H."/>
            <person name="McKenzie M."/>
            <person name="Knabel M."/>
            <person name="Harris A."/>
            <person name="Allan A.C."/>
            <person name="Gleave A."/>
            <person name="Chen A."/>
            <person name="Janssen B.J."/>
            <person name="Plunkett B."/>
            <person name="Ampomah-Dwamena C."/>
            <person name="Voogd C."/>
            <person name="Leif D."/>
            <person name="Lafferty D."/>
            <person name="Souleyre E.J.F."/>
            <person name="Varkonyi-Gasic E."/>
            <person name="Gambi F."/>
            <person name="Hanley J."/>
            <person name="Yao J.L."/>
            <person name="Cheung J."/>
            <person name="David K.M."/>
            <person name="Warren B."/>
            <person name="Marsh K."/>
            <person name="Snowden K.C."/>
            <person name="Lin-Wang K."/>
            <person name="Brian L."/>
            <person name="Martinez-Sanchez M."/>
            <person name="Wang M."/>
            <person name="Ileperuma N."/>
            <person name="Macnee N."/>
            <person name="Campin R."/>
            <person name="McAtee P."/>
            <person name="Drummond R.S.M."/>
            <person name="Espley R.V."/>
            <person name="Ireland H.S."/>
            <person name="Wu R."/>
            <person name="Atkinson R.G."/>
            <person name="Karunairetnam S."/>
            <person name="Bulley S."/>
            <person name="Chunkath S."/>
            <person name="Hanley Z."/>
            <person name="Storey R."/>
            <person name="Thrimawithana A.H."/>
            <person name="Thomson S."/>
            <person name="David C."/>
            <person name="Testolin R."/>
            <person name="Huang H."/>
            <person name="Hellens R.P."/>
            <person name="Schaffer R.J."/>
        </authorList>
    </citation>
    <scope>NUCLEOTIDE SEQUENCE [LARGE SCALE GENOMIC DNA]</scope>
    <source>
        <strain evidence="7">cv. Red5</strain>
    </source>
</reference>
<dbReference type="OrthoDB" id="428159at2759"/>
<comment type="caution">
    <text evidence="6">The sequence shown here is derived from an EMBL/GenBank/DDBJ whole genome shotgun (WGS) entry which is preliminary data.</text>
</comment>
<dbReference type="SMART" id="SM00233">
    <property type="entry name" value="PH"/>
    <property type="match status" value="1"/>
</dbReference>
<feature type="domain" description="PH" evidence="5">
    <location>
        <begin position="800"/>
        <end position="912"/>
    </location>
</feature>
<name>A0A2R6PME2_ACTCC</name>